<reference evidence="2" key="1">
    <citation type="journal article" date="2023" name="Mol. Phylogenet. Evol.">
        <title>Genome-scale phylogeny and comparative genomics of the fungal order Sordariales.</title>
        <authorList>
            <person name="Hensen N."/>
            <person name="Bonometti L."/>
            <person name="Westerberg I."/>
            <person name="Brannstrom I.O."/>
            <person name="Guillou S."/>
            <person name="Cros-Aarteil S."/>
            <person name="Calhoun S."/>
            <person name="Haridas S."/>
            <person name="Kuo A."/>
            <person name="Mondo S."/>
            <person name="Pangilinan J."/>
            <person name="Riley R."/>
            <person name="LaButti K."/>
            <person name="Andreopoulos B."/>
            <person name="Lipzen A."/>
            <person name="Chen C."/>
            <person name="Yan M."/>
            <person name="Daum C."/>
            <person name="Ng V."/>
            <person name="Clum A."/>
            <person name="Steindorff A."/>
            <person name="Ohm R.A."/>
            <person name="Martin F."/>
            <person name="Silar P."/>
            <person name="Natvig D.O."/>
            <person name="Lalanne C."/>
            <person name="Gautier V."/>
            <person name="Ament-Velasquez S.L."/>
            <person name="Kruys A."/>
            <person name="Hutchinson M.I."/>
            <person name="Powell A.J."/>
            <person name="Barry K."/>
            <person name="Miller A.N."/>
            <person name="Grigoriev I.V."/>
            <person name="Debuchy R."/>
            <person name="Gladieux P."/>
            <person name="Hiltunen Thoren M."/>
            <person name="Johannesson H."/>
        </authorList>
    </citation>
    <scope>NUCLEOTIDE SEQUENCE</scope>
    <source>
        <strain evidence="2">CBS 103.79</strain>
    </source>
</reference>
<proteinExistence type="predicted"/>
<evidence type="ECO:0000313" key="3">
    <source>
        <dbReference type="Proteomes" id="UP001303889"/>
    </source>
</evidence>
<keyword evidence="3" id="KW-1185">Reference proteome</keyword>
<evidence type="ECO:0000256" key="1">
    <source>
        <dbReference type="SAM" id="MobiDB-lite"/>
    </source>
</evidence>
<sequence>MAEEPSPALSASAADTQGSRRQLSLEHLAGEHRRVLDRAIAAILATDVAEVAYAQIVDGHPIEPPRPVHINPHYAPPPPPFPIPPAHTELCPGMLEKTREFRRQFCTDILTFDSNLLSEYCACSPGSRGFKMRLIELVALAVHQIAAILFELDTSVHKDDPKPPLPPKSNKAYWMLYPKGPPPTLFRHGWYQDHDQYPRGLADTVGYWAEAQILGGVVLFDRRDLETDPDADPDAVYFHSSRKGVTYRIYQLLPDQRKALLDFLLAEEPPSNCPLPILGDTNNRVRVDPQEPMRETGIYRDLWDRKDYVPHARNEGMSCVRNELDFPTSGDEREGRHRAYLRNEKHYRARGARRRARRSDS</sequence>
<name>A0AAN6RP32_9PEZI</name>
<organism evidence="2 3">
    <name type="scientific">Staphylotrichum tortipilum</name>
    <dbReference type="NCBI Taxonomy" id="2831512"/>
    <lineage>
        <taxon>Eukaryota</taxon>
        <taxon>Fungi</taxon>
        <taxon>Dikarya</taxon>
        <taxon>Ascomycota</taxon>
        <taxon>Pezizomycotina</taxon>
        <taxon>Sordariomycetes</taxon>
        <taxon>Sordariomycetidae</taxon>
        <taxon>Sordariales</taxon>
        <taxon>Chaetomiaceae</taxon>
        <taxon>Staphylotrichum</taxon>
    </lineage>
</organism>
<reference evidence="2" key="2">
    <citation type="submission" date="2023-05" db="EMBL/GenBank/DDBJ databases">
        <authorList>
            <consortium name="Lawrence Berkeley National Laboratory"/>
            <person name="Steindorff A."/>
            <person name="Hensen N."/>
            <person name="Bonometti L."/>
            <person name="Westerberg I."/>
            <person name="Brannstrom I.O."/>
            <person name="Guillou S."/>
            <person name="Cros-Aarteil S."/>
            <person name="Calhoun S."/>
            <person name="Haridas S."/>
            <person name="Kuo A."/>
            <person name="Mondo S."/>
            <person name="Pangilinan J."/>
            <person name="Riley R."/>
            <person name="Labutti K."/>
            <person name="Andreopoulos B."/>
            <person name="Lipzen A."/>
            <person name="Chen C."/>
            <person name="Yanf M."/>
            <person name="Daum C."/>
            <person name="Ng V."/>
            <person name="Clum A."/>
            <person name="Ohm R."/>
            <person name="Martin F."/>
            <person name="Silar P."/>
            <person name="Natvig D."/>
            <person name="Lalanne C."/>
            <person name="Gautier V."/>
            <person name="Ament-Velasquez S.L."/>
            <person name="Kruys A."/>
            <person name="Hutchinson M.I."/>
            <person name="Powell A.J."/>
            <person name="Barry K."/>
            <person name="Miller A.N."/>
            <person name="Grigoriev I.V."/>
            <person name="Debuchy R."/>
            <person name="Gladieux P."/>
            <person name="Thoren M.H."/>
            <person name="Johannesson H."/>
        </authorList>
    </citation>
    <scope>NUCLEOTIDE SEQUENCE</scope>
    <source>
        <strain evidence="2">CBS 103.79</strain>
    </source>
</reference>
<feature type="compositionally biased region" description="Low complexity" evidence="1">
    <location>
        <begin position="1"/>
        <end position="14"/>
    </location>
</feature>
<comment type="caution">
    <text evidence="2">The sequence shown here is derived from an EMBL/GenBank/DDBJ whole genome shotgun (WGS) entry which is preliminary data.</text>
</comment>
<evidence type="ECO:0000313" key="2">
    <source>
        <dbReference type="EMBL" id="KAK3896976.1"/>
    </source>
</evidence>
<protein>
    <submittedName>
        <fullName evidence="2">Uncharacterized protein</fullName>
    </submittedName>
</protein>
<accession>A0AAN6RP32</accession>
<dbReference type="AlphaFoldDB" id="A0AAN6RP32"/>
<feature type="region of interest" description="Disordered" evidence="1">
    <location>
        <begin position="1"/>
        <end position="20"/>
    </location>
</feature>
<gene>
    <name evidence="2" type="ORF">C8A05DRAFT_20170</name>
</gene>
<dbReference type="EMBL" id="MU856319">
    <property type="protein sequence ID" value="KAK3896976.1"/>
    <property type="molecule type" value="Genomic_DNA"/>
</dbReference>
<dbReference type="Proteomes" id="UP001303889">
    <property type="component" value="Unassembled WGS sequence"/>
</dbReference>